<dbReference type="Proteomes" id="UP000494163">
    <property type="component" value="Chromosome 2R"/>
</dbReference>
<dbReference type="OMA" id="CCACFFA"/>
<dbReference type="InterPro" id="IPR000668">
    <property type="entry name" value="Peptidase_C1A_C"/>
</dbReference>
<feature type="domain" description="Cathepsin propeptide inhibitor" evidence="12">
    <location>
        <begin position="19"/>
        <end position="79"/>
    </location>
</feature>
<keyword evidence="2" id="KW-0645">Protease</keyword>
<dbReference type="SMART" id="SM00645">
    <property type="entry name" value="Pept_C1"/>
    <property type="match status" value="1"/>
</dbReference>
<gene>
    <name evidence="13" type="ORF">Dbus_chr2Rg2402</name>
</gene>
<evidence type="ECO:0000259" key="12">
    <source>
        <dbReference type="SMART" id="SM00848"/>
    </source>
</evidence>
<dbReference type="FunFam" id="3.90.70.10:FF:000006">
    <property type="entry name" value="Cathepsin S"/>
    <property type="match status" value="1"/>
</dbReference>
<evidence type="ECO:0000256" key="10">
    <source>
        <dbReference type="SAM" id="SignalP"/>
    </source>
</evidence>
<dbReference type="SUPFAM" id="SSF54001">
    <property type="entry name" value="Cysteine proteinases"/>
    <property type="match status" value="1"/>
</dbReference>
<evidence type="ECO:0000256" key="1">
    <source>
        <dbReference type="ARBA" id="ARBA00008455"/>
    </source>
</evidence>
<evidence type="ECO:0000256" key="6">
    <source>
        <dbReference type="ARBA" id="ARBA00023157"/>
    </source>
</evidence>
<comment type="subunit">
    <text evidence="9">Dimer of a heavy and a light chain linked by disulfide bonds.</text>
</comment>
<dbReference type="SMR" id="A0A0M3QVQ9"/>
<comment type="similarity">
    <text evidence="1">Belongs to the peptidase C1 family.</text>
</comment>
<feature type="signal peptide" evidence="10">
    <location>
        <begin position="1"/>
        <end position="16"/>
    </location>
</feature>
<organism evidence="13 14">
    <name type="scientific">Drosophila busckii</name>
    <name type="common">Fruit fly</name>
    <dbReference type="NCBI Taxonomy" id="30019"/>
    <lineage>
        <taxon>Eukaryota</taxon>
        <taxon>Metazoa</taxon>
        <taxon>Ecdysozoa</taxon>
        <taxon>Arthropoda</taxon>
        <taxon>Hexapoda</taxon>
        <taxon>Insecta</taxon>
        <taxon>Pterygota</taxon>
        <taxon>Neoptera</taxon>
        <taxon>Endopterygota</taxon>
        <taxon>Diptera</taxon>
        <taxon>Brachycera</taxon>
        <taxon>Muscomorpha</taxon>
        <taxon>Ephydroidea</taxon>
        <taxon>Drosophilidae</taxon>
        <taxon>Drosophila</taxon>
    </lineage>
</organism>
<evidence type="ECO:0000313" key="14">
    <source>
        <dbReference type="Proteomes" id="UP000494163"/>
    </source>
</evidence>
<keyword evidence="10" id="KW-0732">Signal</keyword>
<dbReference type="InterPro" id="IPR013201">
    <property type="entry name" value="Prot_inhib_I29"/>
</dbReference>
<dbReference type="EC" id="3.4.22.15" evidence="8"/>
<evidence type="ECO:0000313" key="13">
    <source>
        <dbReference type="EMBL" id="ALC42823.1"/>
    </source>
</evidence>
<dbReference type="SMART" id="SM00848">
    <property type="entry name" value="Inhibitor_I29"/>
    <property type="match status" value="1"/>
</dbReference>
<dbReference type="STRING" id="30019.A0A0M3QVQ9"/>
<feature type="domain" description="Peptidase C1A papain C-terminal" evidence="11">
    <location>
        <begin position="107"/>
        <end position="323"/>
    </location>
</feature>
<dbReference type="PROSITE" id="PS00640">
    <property type="entry name" value="THIOL_PROTEASE_ASN"/>
    <property type="match status" value="1"/>
</dbReference>
<dbReference type="GO" id="GO:0006508">
    <property type="term" value="P:proteolysis"/>
    <property type="evidence" value="ECO:0007669"/>
    <property type="project" value="UniProtKB-KW"/>
</dbReference>
<protein>
    <recommendedName>
        <fullName evidence="8">cathepsin L</fullName>
        <ecNumber evidence="8">3.4.22.15</ecNumber>
    </recommendedName>
</protein>
<keyword evidence="5" id="KW-0865">Zymogen</keyword>
<dbReference type="CDD" id="cd02248">
    <property type="entry name" value="Peptidase_C1A"/>
    <property type="match status" value="1"/>
</dbReference>
<evidence type="ECO:0000259" key="11">
    <source>
        <dbReference type="SMART" id="SM00645"/>
    </source>
</evidence>
<dbReference type="OrthoDB" id="7779035at2759"/>
<evidence type="ECO:0000256" key="5">
    <source>
        <dbReference type="ARBA" id="ARBA00023145"/>
    </source>
</evidence>
<keyword evidence="4" id="KW-0788">Thiol protease</keyword>
<keyword evidence="3" id="KW-0378">Hydrolase</keyword>
<reference evidence="13 14" key="1">
    <citation type="submission" date="2015-08" db="EMBL/GenBank/DDBJ databases">
        <title>Ancestral chromatin configuration constrains chromatin evolution on differentiating sex chromosomes in Drosophila.</title>
        <authorList>
            <person name="Zhou Q."/>
            <person name="Bachtrog D."/>
        </authorList>
    </citation>
    <scope>NUCLEOTIDE SEQUENCE [LARGE SCALE GENOMIC DNA]</scope>
    <source>
        <tissue evidence="13">Whole larvae</tissue>
    </source>
</reference>
<accession>A0A0M3QVQ9</accession>
<sequence>MKVLIVLSVLVACASALEWANYKQQFEKVYKTPAEELMRKLNFEKKKLEIEEHNKRFHNGEVSYEMGLNQYSDMSYEEFAEKVTPALNPEEHEVKGNIDYTPSGRALPASIDWRTRGAVTPVKNQGTCGSCYTFAAAAALEGAYFLKTGSLYPLSEQNLLDCTTVSPYSNMGCNGGYGGRTLQYVVNNGGVDYEYYYPYEGVLRNCRYNYNYRGATARQVVNVAGNEAALQAAVAEKGPVAVTIYSSNAFNSYKSGVFFDNYCNSYGTNHLVTVVGYGTDSYYGDYWLIKNSWGTWWGEQGYMRMARNRNNMCLIASYGVYPVV</sequence>
<dbReference type="InterPro" id="IPR000169">
    <property type="entry name" value="Pept_cys_AS"/>
</dbReference>
<dbReference type="InterPro" id="IPR025661">
    <property type="entry name" value="Pept_asp_AS"/>
</dbReference>
<keyword evidence="14" id="KW-1185">Reference proteome</keyword>
<proteinExistence type="inferred from homology"/>
<dbReference type="PROSITE" id="PS00139">
    <property type="entry name" value="THIOL_PROTEASE_CYS"/>
    <property type="match status" value="1"/>
</dbReference>
<dbReference type="Gene3D" id="1.10.287.2250">
    <property type="match status" value="1"/>
</dbReference>
<dbReference type="GO" id="GO:0004197">
    <property type="term" value="F:cysteine-type endopeptidase activity"/>
    <property type="evidence" value="ECO:0007669"/>
    <property type="project" value="UniProtKB-EC"/>
</dbReference>
<dbReference type="InterPro" id="IPR013128">
    <property type="entry name" value="Peptidase_C1A"/>
</dbReference>
<dbReference type="Pfam" id="PF08246">
    <property type="entry name" value="Inhibitor_I29"/>
    <property type="match status" value="1"/>
</dbReference>
<evidence type="ECO:0000256" key="2">
    <source>
        <dbReference type="ARBA" id="ARBA00022670"/>
    </source>
</evidence>
<dbReference type="InterPro" id="IPR038765">
    <property type="entry name" value="Papain-like_cys_pep_sf"/>
</dbReference>
<dbReference type="Gene3D" id="3.90.70.10">
    <property type="entry name" value="Cysteine proteinases"/>
    <property type="match status" value="1"/>
</dbReference>
<feature type="chain" id="PRO_5018675072" description="cathepsin L" evidence="10">
    <location>
        <begin position="17"/>
        <end position="324"/>
    </location>
</feature>
<dbReference type="Gene3D" id="2.40.50.170">
    <property type="entry name" value="Cysteine proteinases. Chain C"/>
    <property type="match status" value="1"/>
</dbReference>
<evidence type="ECO:0000256" key="3">
    <source>
        <dbReference type="ARBA" id="ARBA00022801"/>
    </source>
</evidence>
<dbReference type="InterPro" id="IPR039417">
    <property type="entry name" value="Peptidase_C1A_papain-like"/>
</dbReference>
<dbReference type="PANTHER" id="PTHR12411">
    <property type="entry name" value="CYSTEINE PROTEASE FAMILY C1-RELATED"/>
    <property type="match status" value="1"/>
</dbReference>
<evidence type="ECO:0000256" key="8">
    <source>
        <dbReference type="ARBA" id="ARBA00038911"/>
    </source>
</evidence>
<dbReference type="PRINTS" id="PR00705">
    <property type="entry name" value="PAPAIN"/>
</dbReference>
<dbReference type="EMBL" id="CP012524">
    <property type="protein sequence ID" value="ALC42823.1"/>
    <property type="molecule type" value="Genomic_DNA"/>
</dbReference>
<evidence type="ECO:0000256" key="4">
    <source>
        <dbReference type="ARBA" id="ARBA00022807"/>
    </source>
</evidence>
<dbReference type="Pfam" id="PF00112">
    <property type="entry name" value="Peptidase_C1"/>
    <property type="match status" value="1"/>
</dbReference>
<name>A0A0M3QVQ9_DROBS</name>
<comment type="catalytic activity">
    <reaction evidence="7">
        <text>Specificity close to that of papain. As compared to cathepsin B, cathepsin L exhibits higher activity toward protein substrates, but has little activity on Z-Arg-Arg-NHMec, and no peptidyl-dipeptidase activity.</text>
        <dbReference type="EC" id="3.4.22.15"/>
    </reaction>
</comment>
<evidence type="ECO:0000256" key="9">
    <source>
        <dbReference type="ARBA" id="ARBA00063237"/>
    </source>
</evidence>
<dbReference type="AlphaFoldDB" id="A0A0M3QVQ9"/>
<keyword evidence="6" id="KW-1015">Disulfide bond</keyword>
<evidence type="ECO:0000256" key="7">
    <source>
        <dbReference type="ARBA" id="ARBA00036319"/>
    </source>
</evidence>